<dbReference type="Gene3D" id="2.60.120.650">
    <property type="entry name" value="Cupin"/>
    <property type="match status" value="1"/>
</dbReference>
<organism evidence="2 3">
    <name type="scientific">Marinobacter suaedae</name>
    <dbReference type="NCBI Taxonomy" id="3057675"/>
    <lineage>
        <taxon>Bacteria</taxon>
        <taxon>Pseudomonadati</taxon>
        <taxon>Pseudomonadota</taxon>
        <taxon>Gammaproteobacteria</taxon>
        <taxon>Pseudomonadales</taxon>
        <taxon>Marinobacteraceae</taxon>
        <taxon>Marinobacter</taxon>
    </lineage>
</organism>
<protein>
    <submittedName>
        <fullName evidence="2">Cupin-like domain-containing protein</fullName>
    </submittedName>
</protein>
<evidence type="ECO:0000313" key="2">
    <source>
        <dbReference type="EMBL" id="MDO3722397.1"/>
    </source>
</evidence>
<name>A0ABT8W2D1_9GAMM</name>
<accession>A0ABT8W2D1</accession>
<dbReference type="Proteomes" id="UP001168640">
    <property type="component" value="Unassembled WGS sequence"/>
</dbReference>
<gene>
    <name evidence="2" type="ORF">QVZ43_11750</name>
</gene>
<dbReference type="SMART" id="SM00558">
    <property type="entry name" value="JmjC"/>
    <property type="match status" value="1"/>
</dbReference>
<dbReference type="Pfam" id="PF13621">
    <property type="entry name" value="Cupin_8"/>
    <property type="match status" value="1"/>
</dbReference>
<reference evidence="2" key="1">
    <citation type="submission" date="2023-07" db="EMBL/GenBank/DDBJ databases">
        <title>Marinobacter sp. chi1 genome sequencing and assembly.</title>
        <authorList>
            <person name="Park S."/>
        </authorList>
    </citation>
    <scope>NUCLEOTIDE SEQUENCE</scope>
    <source>
        <strain evidence="2">Chi1</strain>
    </source>
</reference>
<dbReference type="SUPFAM" id="SSF51197">
    <property type="entry name" value="Clavaminate synthase-like"/>
    <property type="match status" value="1"/>
</dbReference>
<dbReference type="RefSeq" id="WP_302910087.1">
    <property type="nucleotide sequence ID" value="NZ_JAUMIS010000002.1"/>
</dbReference>
<dbReference type="InterPro" id="IPR041667">
    <property type="entry name" value="Cupin_8"/>
</dbReference>
<evidence type="ECO:0000313" key="3">
    <source>
        <dbReference type="Proteomes" id="UP001168640"/>
    </source>
</evidence>
<dbReference type="InterPro" id="IPR003347">
    <property type="entry name" value="JmjC_dom"/>
</dbReference>
<evidence type="ECO:0000259" key="1">
    <source>
        <dbReference type="PROSITE" id="PS51184"/>
    </source>
</evidence>
<dbReference type="EMBL" id="JAUMIS010000002">
    <property type="protein sequence ID" value="MDO3722397.1"/>
    <property type="molecule type" value="Genomic_DNA"/>
</dbReference>
<comment type="caution">
    <text evidence="2">The sequence shown here is derived from an EMBL/GenBank/DDBJ whole genome shotgun (WGS) entry which is preliminary data.</text>
</comment>
<dbReference type="PROSITE" id="PS51184">
    <property type="entry name" value="JMJC"/>
    <property type="match status" value="1"/>
</dbReference>
<proteinExistence type="predicted"/>
<feature type="domain" description="JmjC" evidence="1">
    <location>
        <begin position="88"/>
        <end position="262"/>
    </location>
</feature>
<sequence length="284" mass="32720">MDLFDLAGSEAIESIPFPTSEDGLLPYIQERKPVLLNGIREALPFTRDWDYDYFKHHLQSIRIQRKSEDGIFHYLGFERIPMDDFDQMMETTHDGYALEPLKGRGVSDDLPPEIDVSLPPFVPEEGFRVSNLYVGPGKNTSLLHYDETHSLLMMLEGRKRFILFSPEQSDCMYAYSPFSLKAIRENRVVDSKVNCAAPDLESFPKLGQARGLAGWLEEGQALFIPAGTWHYIQAEGRNVSVNYFWMQNSLTHWLHQPLLNFWIKRRAIDVLDTLRKVKHKLSAA</sequence>
<dbReference type="PANTHER" id="PTHR12461">
    <property type="entry name" value="HYPOXIA-INDUCIBLE FACTOR 1 ALPHA INHIBITOR-RELATED"/>
    <property type="match status" value="1"/>
</dbReference>
<dbReference type="PANTHER" id="PTHR12461:SF105">
    <property type="entry name" value="HYPOXIA-INDUCIBLE FACTOR 1-ALPHA INHIBITOR"/>
    <property type="match status" value="1"/>
</dbReference>
<keyword evidence="3" id="KW-1185">Reference proteome</keyword>